<dbReference type="PANTHER" id="PTHR40088:SF1">
    <property type="entry name" value="PECTATE LYASE PEL9"/>
    <property type="match status" value="1"/>
</dbReference>
<dbReference type="InterPro" id="IPR022038">
    <property type="entry name" value="Ig-like_bact"/>
</dbReference>
<dbReference type="Pfam" id="PF25850">
    <property type="entry name" value="PelX_Ig"/>
    <property type="match status" value="1"/>
</dbReference>
<comment type="subcellular location">
    <subcellularLocation>
        <location evidence="2">Secreted</location>
    </subcellularLocation>
</comment>
<proteinExistence type="inferred from homology"/>
<evidence type="ECO:0000256" key="7">
    <source>
        <dbReference type="ARBA" id="ARBA00023239"/>
    </source>
</evidence>
<gene>
    <name evidence="13" type="ORF">EJQ19_00410</name>
</gene>
<keyword evidence="14" id="KW-1185">Reference proteome</keyword>
<dbReference type="SUPFAM" id="SSF51126">
    <property type="entry name" value="Pectin lyase-like"/>
    <property type="match status" value="1"/>
</dbReference>
<dbReference type="InterPro" id="IPR058863">
    <property type="entry name" value="PelX-like_Ig"/>
</dbReference>
<keyword evidence="4" id="KW-0479">Metal-binding</keyword>
<evidence type="ECO:0000259" key="10">
    <source>
        <dbReference type="Pfam" id="PF07523"/>
    </source>
</evidence>
<organism evidence="13 14">
    <name type="scientific">Paenibacillus whitsoniae</name>
    <dbReference type="NCBI Taxonomy" id="2496558"/>
    <lineage>
        <taxon>Bacteria</taxon>
        <taxon>Bacillati</taxon>
        <taxon>Bacillota</taxon>
        <taxon>Bacilli</taxon>
        <taxon>Bacillales</taxon>
        <taxon>Paenibacillaceae</taxon>
        <taxon>Paenibacillus</taxon>
    </lineage>
</organism>
<feature type="domain" description="Ig-like" evidence="10">
    <location>
        <begin position="418"/>
        <end position="489"/>
    </location>
</feature>
<dbReference type="EMBL" id="RXHU01000003">
    <property type="protein sequence ID" value="RTE11744.1"/>
    <property type="molecule type" value="Genomic_DNA"/>
</dbReference>
<keyword evidence="6" id="KW-0106">Calcium</keyword>
<evidence type="ECO:0000256" key="3">
    <source>
        <dbReference type="ARBA" id="ARBA00022525"/>
    </source>
</evidence>
<feature type="domain" description="Ig-like" evidence="10">
    <location>
        <begin position="243"/>
        <end position="301"/>
    </location>
</feature>
<dbReference type="Pfam" id="PF07523">
    <property type="entry name" value="Big_3"/>
    <property type="match status" value="3"/>
</dbReference>
<evidence type="ECO:0000256" key="9">
    <source>
        <dbReference type="SAM" id="SignalP"/>
    </source>
</evidence>
<evidence type="ECO:0000256" key="6">
    <source>
        <dbReference type="ARBA" id="ARBA00022837"/>
    </source>
</evidence>
<feature type="domain" description="Ig-like" evidence="10">
    <location>
        <begin position="501"/>
        <end position="560"/>
    </location>
</feature>
<keyword evidence="3" id="KW-0964">Secreted</keyword>
<dbReference type="GO" id="GO:0016837">
    <property type="term" value="F:carbon-oxygen lyase activity, acting on polysaccharides"/>
    <property type="evidence" value="ECO:0007669"/>
    <property type="project" value="TreeGrafter"/>
</dbReference>
<evidence type="ECO:0000259" key="12">
    <source>
        <dbReference type="Pfam" id="PF25850"/>
    </source>
</evidence>
<feature type="domain" description="Pectate disaccharide-lyase-like N-terminal" evidence="11">
    <location>
        <begin position="58"/>
        <end position="123"/>
    </location>
</feature>
<keyword evidence="7 13" id="KW-0456">Lyase</keyword>
<dbReference type="AlphaFoldDB" id="A0A3S0CYK5"/>
<evidence type="ECO:0000256" key="1">
    <source>
        <dbReference type="ARBA" id="ARBA00001913"/>
    </source>
</evidence>
<dbReference type="OrthoDB" id="8660908at2"/>
<reference evidence="13 14" key="1">
    <citation type="submission" date="2018-12" db="EMBL/GenBank/DDBJ databases">
        <title>Bacillus ochoae sp. nov., Paenibacillus whitsoniae sp. nov., Paenibacillus spiritus sp. nov. Isolated from the Mars Exploration Rover during spacecraft assembly.</title>
        <authorList>
            <person name="Seuylemezian A."/>
            <person name="Vaishampayan P."/>
        </authorList>
    </citation>
    <scope>NUCLEOTIDE SEQUENCE [LARGE SCALE GENOMIC DNA]</scope>
    <source>
        <strain evidence="13 14">MER 54</strain>
    </source>
</reference>
<dbReference type="InterPro" id="IPR058953">
    <property type="entry name" value="PelX-like_N"/>
</dbReference>
<dbReference type="Proteomes" id="UP000276128">
    <property type="component" value="Unassembled WGS sequence"/>
</dbReference>
<evidence type="ECO:0000313" key="13">
    <source>
        <dbReference type="EMBL" id="RTE11744.1"/>
    </source>
</evidence>
<sequence length="1279" mass="135433">MLLSLCLLFAMLPTAALAADPLPMISIPSGSVWKGSVFGDLGGTPNSTNFGVTEKSGGSVTLMAKGGKGKIKTSSPSSEGLAYYYQEVSPQDNFELKAKATVDVWTSATDAQQSFGIMLRNDILDNLSQSGYSGEYLAAGAIDNRLQVFYKNSITDAVAKNMFSDVTAPSGGQSYDISIQKSGSVYKLTVNGETQVLPQQITSSFNYVGLFVARNTTVTFTDVSFHKDNRAPSSIAVDASAFKKSYFVGDSLDLSGLKVTAAFQDLHEELLAAGDYIVDGFSSKTAGDHSLTIYYNGQSAAVPGTIHVAPRVVTALDVQYMPAKTDYYPGDHLDTQGMIVQAQYNGGGDWATLGSNEYTLSLPPTDASYSVTTATYTLTTPGVTTVTVRSTVTTDTYTSFDVNVNNAELTTLEITHAPNKTSYFVGDTFDQAGLVVTARYSNGASVKLLRSEYNVELTDGGLATPGAKSLTVKSYKKPSLVSAPVTITVATPAVTHVAVTTYPTTTFAVNQEIDLTGMKVSAVYDNKTKAELAASEYDVDTTAYNKSQPGTYYVVITPHNTALPAVQLPVTVKAAYVPEWKSIRFGQSTSDANNKIEVLSDTSVRLTALEGGGKVTGDHDGISFYYVELDPTKDNFTLSANIKVTAFAKDQYDGQESFGIMARDAIGTAGDSSIFASNIAAVGGYSGGTTKPIGTQLFIRTGVDAPNAGSAGVQSKMLSSVRPTTSNTYPAANYKLTLTKTNSGFTGSLNGSEPVKFYAPDIMSVQGTDTMYVGFYTARLATIEVSDIDLKVSAAATDAPIEMPPADPTAPVFRFTSLTRTSNPIYNLTMNANVAGKVTIKQGASVLGSELAMTAGTTLTVPTTVTANTYTNFSAVFVPDDAQYLTSYDKIVQNHTVTMKTFAVGGDIYAAWNGTSDGDGTAEHPLDLDTAIDYVAAGQKILLLDGRYERSTKLDIKKGNDGAAGAYKYLVAAPGAKPILDFAKKSEGVVLSGSYWHVKGIDVTRSASNTKGFTIGGSNNIVEGSRFYANGDTGLQISRTDESAPRAEWPSNNLILNCESFDNVDPSNNNADGFAAKLTAGTGNIFRGDISHNNIDDGWDLYTKAGTGAIGAVLIEDSIAYNNGVLTDGTVGAGDKNGFKLGGEGIHVPHMIRNSIAFGNGAYGFSSNSNPGVRVEATNIGFNNAKGNLNLTSYTGITLDFALDGFLSYQKNYTAKDNYPASLNSATNYMWNGTKSVNKLGQQLSDANFASLTPVLPYERDASGAIVKGHFLRYIPTVV</sequence>
<dbReference type="GO" id="GO:0005576">
    <property type="term" value="C:extracellular region"/>
    <property type="evidence" value="ECO:0007669"/>
    <property type="project" value="UniProtKB-SubCell"/>
</dbReference>
<evidence type="ECO:0000256" key="2">
    <source>
        <dbReference type="ARBA" id="ARBA00004613"/>
    </source>
</evidence>
<comment type="similarity">
    <text evidence="8">Belongs to the polysaccharide lyase 9 family.</text>
</comment>
<comment type="caution">
    <text evidence="13">The sequence shown here is derived from an EMBL/GenBank/DDBJ whole genome shotgun (WGS) entry which is preliminary data.</text>
</comment>
<dbReference type="Pfam" id="PF25849">
    <property type="entry name" value="PelX_N"/>
    <property type="match status" value="2"/>
</dbReference>
<keyword evidence="5 9" id="KW-0732">Signal</keyword>
<dbReference type="Gene3D" id="2.160.20.10">
    <property type="entry name" value="Single-stranded right-handed beta-helix, Pectin lyase-like"/>
    <property type="match status" value="1"/>
</dbReference>
<dbReference type="PANTHER" id="PTHR40088">
    <property type="entry name" value="PECTATE LYASE (EUROFUNG)"/>
    <property type="match status" value="1"/>
</dbReference>
<dbReference type="GO" id="GO:0046872">
    <property type="term" value="F:metal ion binding"/>
    <property type="evidence" value="ECO:0007669"/>
    <property type="project" value="UniProtKB-KW"/>
</dbReference>
<feature type="domain" description="Pectate disaccharide-lyase-like central Ig-like" evidence="12">
    <location>
        <begin position="816"/>
        <end position="897"/>
    </location>
</feature>
<dbReference type="InterPro" id="IPR011050">
    <property type="entry name" value="Pectin_lyase_fold/virulence"/>
</dbReference>
<name>A0A3S0CYK5_9BACL</name>
<accession>A0A3S0CYK5</accession>
<feature type="domain" description="Pectate disaccharide-lyase-like N-terminal" evidence="11">
    <location>
        <begin position="601"/>
        <end position="795"/>
    </location>
</feature>
<dbReference type="Gene3D" id="2.60.40.3630">
    <property type="match status" value="4"/>
</dbReference>
<evidence type="ECO:0000259" key="11">
    <source>
        <dbReference type="Pfam" id="PF25849"/>
    </source>
</evidence>
<evidence type="ECO:0000256" key="4">
    <source>
        <dbReference type="ARBA" id="ARBA00022723"/>
    </source>
</evidence>
<feature type="chain" id="PRO_5018620792" evidence="9">
    <location>
        <begin position="19"/>
        <end position="1279"/>
    </location>
</feature>
<evidence type="ECO:0000256" key="8">
    <source>
        <dbReference type="ARBA" id="ARBA00038263"/>
    </source>
</evidence>
<dbReference type="InterPro" id="IPR012334">
    <property type="entry name" value="Pectin_lyas_fold"/>
</dbReference>
<evidence type="ECO:0000256" key="5">
    <source>
        <dbReference type="ARBA" id="ARBA00022729"/>
    </source>
</evidence>
<feature type="non-terminal residue" evidence="13">
    <location>
        <position position="1279"/>
    </location>
</feature>
<dbReference type="InterPro" id="IPR052052">
    <property type="entry name" value="Polysaccharide_Lyase_9"/>
</dbReference>
<evidence type="ECO:0000313" key="14">
    <source>
        <dbReference type="Proteomes" id="UP000276128"/>
    </source>
</evidence>
<protein>
    <submittedName>
        <fullName evidence="13">Exopolygalacturonate lyase</fullName>
    </submittedName>
</protein>
<feature type="signal peptide" evidence="9">
    <location>
        <begin position="1"/>
        <end position="18"/>
    </location>
</feature>
<comment type="cofactor">
    <cofactor evidence="1">
        <name>Ca(2+)</name>
        <dbReference type="ChEBI" id="CHEBI:29108"/>
    </cofactor>
</comment>